<evidence type="ECO:0000256" key="1">
    <source>
        <dbReference type="ARBA" id="ARBA00023015"/>
    </source>
</evidence>
<keyword evidence="3" id="KW-0804">Transcription</keyword>
<dbReference type="EMBL" id="BMIU01000005">
    <property type="protein sequence ID" value="GGF26095.1"/>
    <property type="molecule type" value="Genomic_DNA"/>
</dbReference>
<dbReference type="Pfam" id="PF00392">
    <property type="entry name" value="GntR"/>
    <property type="match status" value="1"/>
</dbReference>
<evidence type="ECO:0000313" key="5">
    <source>
        <dbReference type="EMBL" id="GGF26095.1"/>
    </source>
</evidence>
<dbReference type="PROSITE" id="PS50949">
    <property type="entry name" value="HTH_GNTR"/>
    <property type="match status" value="1"/>
</dbReference>
<evidence type="ECO:0000256" key="2">
    <source>
        <dbReference type="ARBA" id="ARBA00023125"/>
    </source>
</evidence>
<dbReference type="InterPro" id="IPR036390">
    <property type="entry name" value="WH_DNA-bd_sf"/>
</dbReference>
<dbReference type="Gene3D" id="1.10.10.10">
    <property type="entry name" value="Winged helix-like DNA-binding domain superfamily/Winged helix DNA-binding domain"/>
    <property type="match status" value="1"/>
</dbReference>
<dbReference type="InterPro" id="IPR000524">
    <property type="entry name" value="Tscrpt_reg_HTH_GntR"/>
</dbReference>
<dbReference type="CDD" id="cd07377">
    <property type="entry name" value="WHTH_GntR"/>
    <property type="match status" value="1"/>
</dbReference>
<organism evidence="5 6">
    <name type="scientific">Echinicola rosea</name>
    <dbReference type="NCBI Taxonomy" id="1807691"/>
    <lineage>
        <taxon>Bacteria</taxon>
        <taxon>Pseudomonadati</taxon>
        <taxon>Bacteroidota</taxon>
        <taxon>Cytophagia</taxon>
        <taxon>Cytophagales</taxon>
        <taxon>Cyclobacteriaceae</taxon>
        <taxon>Echinicola</taxon>
    </lineage>
</organism>
<gene>
    <name evidence="5" type="ORF">GCM10011339_12720</name>
</gene>
<keyword evidence="6" id="KW-1185">Reference proteome</keyword>
<proteinExistence type="predicted"/>
<dbReference type="PANTHER" id="PTHR38445:SF10">
    <property type="entry name" value="GNTR-FAMILY TRANSCRIPTIONAL REGULATOR"/>
    <property type="match status" value="1"/>
</dbReference>
<name>A0ABQ1UTD0_9BACT</name>
<evidence type="ECO:0000313" key="6">
    <source>
        <dbReference type="Proteomes" id="UP000647339"/>
    </source>
</evidence>
<evidence type="ECO:0000256" key="3">
    <source>
        <dbReference type="ARBA" id="ARBA00023163"/>
    </source>
</evidence>
<keyword evidence="1" id="KW-0805">Transcription regulation</keyword>
<dbReference type="InterPro" id="IPR036388">
    <property type="entry name" value="WH-like_DNA-bd_sf"/>
</dbReference>
<accession>A0ABQ1UTD0</accession>
<sequence>MEFNESRNIFLQIADWLCDQILQEKFAPGERVPSVRELAEDMEVNRNTVMRTYSILQDQEILDNKRGIGFFVAEKAPQKIHHRQKAAFIEHELPLLIHRVKVLGLSALDLKPLLNILDENNHKIEHDEKRHTGK</sequence>
<reference evidence="6" key="1">
    <citation type="journal article" date="2019" name="Int. J. Syst. Evol. Microbiol.">
        <title>The Global Catalogue of Microorganisms (GCM) 10K type strain sequencing project: providing services to taxonomists for standard genome sequencing and annotation.</title>
        <authorList>
            <consortium name="The Broad Institute Genomics Platform"/>
            <consortium name="The Broad Institute Genome Sequencing Center for Infectious Disease"/>
            <person name="Wu L."/>
            <person name="Ma J."/>
        </authorList>
    </citation>
    <scope>NUCLEOTIDE SEQUENCE [LARGE SCALE GENOMIC DNA]</scope>
    <source>
        <strain evidence="6">CGMCC 1.15407</strain>
    </source>
</reference>
<dbReference type="SMART" id="SM00345">
    <property type="entry name" value="HTH_GNTR"/>
    <property type="match status" value="1"/>
</dbReference>
<dbReference type="PANTHER" id="PTHR38445">
    <property type="entry name" value="HTH-TYPE TRANSCRIPTIONAL REPRESSOR YTRA"/>
    <property type="match status" value="1"/>
</dbReference>
<protein>
    <submittedName>
        <fullName evidence="5">GntR family transcriptional regulator</fullName>
    </submittedName>
</protein>
<evidence type="ECO:0000259" key="4">
    <source>
        <dbReference type="PROSITE" id="PS50949"/>
    </source>
</evidence>
<keyword evidence="2" id="KW-0238">DNA-binding</keyword>
<dbReference type="RefSeq" id="WP_137404010.1">
    <property type="nucleotide sequence ID" value="NZ_BMIU01000005.1"/>
</dbReference>
<comment type="caution">
    <text evidence="5">The sequence shown here is derived from an EMBL/GenBank/DDBJ whole genome shotgun (WGS) entry which is preliminary data.</text>
</comment>
<feature type="domain" description="HTH gntR-type" evidence="4">
    <location>
        <begin position="7"/>
        <end position="75"/>
    </location>
</feature>
<dbReference type="SUPFAM" id="SSF46785">
    <property type="entry name" value="Winged helix' DNA-binding domain"/>
    <property type="match status" value="1"/>
</dbReference>
<dbReference type="Proteomes" id="UP000647339">
    <property type="component" value="Unassembled WGS sequence"/>
</dbReference>